<dbReference type="RefSeq" id="XP_007690386.1">
    <property type="nucleotide sequence ID" value="XM_007692196.1"/>
</dbReference>
<feature type="compositionally biased region" description="Pro residues" evidence="1">
    <location>
        <begin position="93"/>
        <end position="108"/>
    </location>
</feature>
<dbReference type="KEGG" id="bor:COCMIDRAFT_28394"/>
<proteinExistence type="predicted"/>
<feature type="region of interest" description="Disordered" evidence="1">
    <location>
        <begin position="82"/>
        <end position="144"/>
    </location>
</feature>
<reference evidence="2 3" key="1">
    <citation type="journal article" date="2013" name="PLoS Genet.">
        <title>Comparative genome structure, secondary metabolite, and effector coding capacity across Cochliobolus pathogens.</title>
        <authorList>
            <person name="Condon B.J."/>
            <person name="Leng Y."/>
            <person name="Wu D."/>
            <person name="Bushley K.E."/>
            <person name="Ohm R.A."/>
            <person name="Otillar R."/>
            <person name="Martin J."/>
            <person name="Schackwitz W."/>
            <person name="Grimwood J."/>
            <person name="MohdZainudin N."/>
            <person name="Xue C."/>
            <person name="Wang R."/>
            <person name="Manning V.A."/>
            <person name="Dhillon B."/>
            <person name="Tu Z.J."/>
            <person name="Steffenson B.J."/>
            <person name="Salamov A."/>
            <person name="Sun H."/>
            <person name="Lowry S."/>
            <person name="LaButti K."/>
            <person name="Han J."/>
            <person name="Copeland A."/>
            <person name="Lindquist E."/>
            <person name="Barry K."/>
            <person name="Schmutz J."/>
            <person name="Baker S.E."/>
            <person name="Ciuffetti L.M."/>
            <person name="Grigoriev I.V."/>
            <person name="Zhong S."/>
            <person name="Turgeon B.G."/>
        </authorList>
    </citation>
    <scope>NUCLEOTIDE SEQUENCE [LARGE SCALE GENOMIC DNA]</scope>
    <source>
        <strain evidence="2 3">ATCC 44560</strain>
    </source>
</reference>
<accession>W6YZQ9</accession>
<name>W6YZQ9_COCMI</name>
<feature type="region of interest" description="Disordered" evidence="1">
    <location>
        <begin position="261"/>
        <end position="281"/>
    </location>
</feature>
<protein>
    <submittedName>
        <fullName evidence="2">Uncharacterized protein</fullName>
    </submittedName>
</protein>
<dbReference type="Proteomes" id="UP000054032">
    <property type="component" value="Unassembled WGS sequence"/>
</dbReference>
<evidence type="ECO:0000313" key="3">
    <source>
        <dbReference type="Proteomes" id="UP000054032"/>
    </source>
</evidence>
<organism evidence="2 3">
    <name type="scientific">Bipolaris oryzae ATCC 44560</name>
    <dbReference type="NCBI Taxonomy" id="930090"/>
    <lineage>
        <taxon>Eukaryota</taxon>
        <taxon>Fungi</taxon>
        <taxon>Dikarya</taxon>
        <taxon>Ascomycota</taxon>
        <taxon>Pezizomycotina</taxon>
        <taxon>Dothideomycetes</taxon>
        <taxon>Pleosporomycetidae</taxon>
        <taxon>Pleosporales</taxon>
        <taxon>Pleosporineae</taxon>
        <taxon>Pleosporaceae</taxon>
        <taxon>Bipolaris</taxon>
    </lineage>
</organism>
<dbReference type="AlphaFoldDB" id="W6YZQ9"/>
<evidence type="ECO:0000313" key="2">
    <source>
        <dbReference type="EMBL" id="EUC43073.1"/>
    </source>
</evidence>
<dbReference type="EMBL" id="KI964040">
    <property type="protein sequence ID" value="EUC43073.1"/>
    <property type="molecule type" value="Genomic_DNA"/>
</dbReference>
<sequence length="313" mass="33386">METRHTTRIHCAVHGRWCIRGGHQFAHDSVSGPNWGFSSVARLSYLGPCAGLVVGAGAAALCSPWPRSVACRRAAAQQQQRSVAYRSALQPVHPRPTPTPTPPPPLPSQHPQQQQTPLFHDHGQHKDHTPPPPSPRLAPAPCARRPPPTALSSFFVPLLLSAGQSPPPLLRRVHRPDTALALATGTQACSQEPTRAEPQNRSTLPIPFLSAREPSSACRGVVLSCPCLCCCLRPPATPADASPLFWACMCTLQGRLAVSHRPTSTSPKGKLPESNGPASVSPVPKSQGHTLCIPPVSPGFLHGNHALPLVRYI</sequence>
<feature type="compositionally biased region" description="Pro residues" evidence="1">
    <location>
        <begin position="130"/>
        <end position="144"/>
    </location>
</feature>
<feature type="compositionally biased region" description="Low complexity" evidence="1">
    <location>
        <begin position="82"/>
        <end position="92"/>
    </location>
</feature>
<feature type="compositionally biased region" description="Basic and acidic residues" evidence="1">
    <location>
        <begin position="119"/>
        <end position="129"/>
    </location>
</feature>
<keyword evidence="3" id="KW-1185">Reference proteome</keyword>
<evidence type="ECO:0000256" key="1">
    <source>
        <dbReference type="SAM" id="MobiDB-lite"/>
    </source>
</evidence>
<gene>
    <name evidence="2" type="ORF">COCMIDRAFT_28394</name>
</gene>
<dbReference type="HOGENOM" id="CLU_888489_0_0_1"/>
<dbReference type="GeneID" id="19121298"/>